<dbReference type="InterPro" id="IPR032675">
    <property type="entry name" value="LRR_dom_sf"/>
</dbReference>
<comment type="similarity">
    <text evidence="1">Belongs to the glycosyltransferase 47 family.</text>
</comment>
<dbReference type="HOGENOM" id="CLU_429269_0_0_1"/>
<dbReference type="PANTHER" id="PTHR11062:SF281">
    <property type="entry name" value="EXOSTOSIN-LIKE 2"/>
    <property type="match status" value="1"/>
</dbReference>
<dbReference type="STRING" id="2903.R1C0P1"/>
<dbReference type="InterPro" id="IPR040911">
    <property type="entry name" value="Exostosin_GT47"/>
</dbReference>
<accession>A0A0D3IWJ7</accession>
<dbReference type="RefSeq" id="XP_005768061.1">
    <property type="nucleotide sequence ID" value="XM_005768004.1"/>
</dbReference>
<organism evidence="3 4">
    <name type="scientific">Emiliania huxleyi (strain CCMP1516)</name>
    <dbReference type="NCBI Taxonomy" id="280463"/>
    <lineage>
        <taxon>Eukaryota</taxon>
        <taxon>Haptista</taxon>
        <taxon>Haptophyta</taxon>
        <taxon>Prymnesiophyceae</taxon>
        <taxon>Isochrysidales</taxon>
        <taxon>Noelaerhabdaceae</taxon>
        <taxon>Emiliania</taxon>
    </lineage>
</organism>
<sequence>MPGARVQQRVRAGPGGETRNAAVLEATPYQLSRFLERNISLCSGTTNIRGVRCAGAKVDEVRISGAGEIPKEISRLTELRGLWVISHRVTGTLPKQLADLTALESLVINGPSVRTQNPRIDKINSRLGISGTIPSNLGRGGPCVRQRAQPRALQRGDLLPRMGPPNCHFSTALVLRSTRISGTLPAHLPSIAVGQLDVRESHRLSGTLPSWLALTHGARLTGTSISGTLPASVAKSAGLWQLELPASVTNAASFPWLLANTSRGVFVSRDGEAVSASAPTVAHRSGGTPLERGCGGLPLSTMHNSYRPILYEALDAFLLQLLGSDLRAGSVECAELEWAPVYGFRLHQNLAVEYLRRLTVQVLLYYGNTDCFAPGVRYVVAPPSVRRELQVDRCTSASASGKCTPSRWRVSSPVLEAECYQPNRSLAGADATSRCRELYSMGIRQAVRQQLGANPIADLGIAGRAMSGGTAAYHQALQSVQFCLVAPGNGFDTRLVDYMACGCIPVIIHAGLGVRVLQPYEPELDYEAFAVTLPFESIPELPAILERLPEDALRTKRERLREVHRMFLWDAAHGGAFEAVAEALLKRSREGTASPSRAGVAESSALPPGARCFCVGGACGSGSPREAGACTSVSGVRG</sequence>
<protein>
    <recommendedName>
        <fullName evidence="2">Exostosin GT47 domain-containing protein</fullName>
    </recommendedName>
</protein>
<dbReference type="KEGG" id="ehx:EMIHUDRAFT_211179"/>
<feature type="domain" description="Exostosin GT47" evidence="2">
    <location>
        <begin position="436"/>
        <end position="548"/>
    </location>
</feature>
<evidence type="ECO:0000313" key="3">
    <source>
        <dbReference type="EnsemblProtists" id="EOD15632"/>
    </source>
</evidence>
<reference evidence="4" key="1">
    <citation type="journal article" date="2013" name="Nature">
        <title>Pan genome of the phytoplankton Emiliania underpins its global distribution.</title>
        <authorList>
            <person name="Read B.A."/>
            <person name="Kegel J."/>
            <person name="Klute M.J."/>
            <person name="Kuo A."/>
            <person name="Lefebvre S.C."/>
            <person name="Maumus F."/>
            <person name="Mayer C."/>
            <person name="Miller J."/>
            <person name="Monier A."/>
            <person name="Salamov A."/>
            <person name="Young J."/>
            <person name="Aguilar M."/>
            <person name="Claverie J.M."/>
            <person name="Frickenhaus S."/>
            <person name="Gonzalez K."/>
            <person name="Herman E.K."/>
            <person name="Lin Y.C."/>
            <person name="Napier J."/>
            <person name="Ogata H."/>
            <person name="Sarno A.F."/>
            <person name="Shmutz J."/>
            <person name="Schroeder D."/>
            <person name="de Vargas C."/>
            <person name="Verret F."/>
            <person name="von Dassow P."/>
            <person name="Valentin K."/>
            <person name="Van de Peer Y."/>
            <person name="Wheeler G."/>
            <person name="Dacks J.B."/>
            <person name="Delwiche C.F."/>
            <person name="Dyhrman S.T."/>
            <person name="Glockner G."/>
            <person name="John U."/>
            <person name="Richards T."/>
            <person name="Worden A.Z."/>
            <person name="Zhang X."/>
            <person name="Grigoriev I.V."/>
            <person name="Allen A.E."/>
            <person name="Bidle K."/>
            <person name="Borodovsky M."/>
            <person name="Bowler C."/>
            <person name="Brownlee C."/>
            <person name="Cock J.M."/>
            <person name="Elias M."/>
            <person name="Gladyshev V.N."/>
            <person name="Groth M."/>
            <person name="Guda C."/>
            <person name="Hadaegh A."/>
            <person name="Iglesias-Rodriguez M.D."/>
            <person name="Jenkins J."/>
            <person name="Jones B.M."/>
            <person name="Lawson T."/>
            <person name="Leese F."/>
            <person name="Lindquist E."/>
            <person name="Lobanov A."/>
            <person name="Lomsadze A."/>
            <person name="Malik S.B."/>
            <person name="Marsh M.E."/>
            <person name="Mackinder L."/>
            <person name="Mock T."/>
            <person name="Mueller-Roeber B."/>
            <person name="Pagarete A."/>
            <person name="Parker M."/>
            <person name="Probert I."/>
            <person name="Quesneville H."/>
            <person name="Raines C."/>
            <person name="Rensing S.A."/>
            <person name="Riano-Pachon D.M."/>
            <person name="Richier S."/>
            <person name="Rokitta S."/>
            <person name="Shiraiwa Y."/>
            <person name="Soanes D.M."/>
            <person name="van der Giezen M."/>
            <person name="Wahlund T.M."/>
            <person name="Williams B."/>
            <person name="Wilson W."/>
            <person name="Wolfe G."/>
            <person name="Wurch L.L."/>
        </authorList>
    </citation>
    <scope>NUCLEOTIDE SEQUENCE</scope>
</reference>
<proteinExistence type="inferred from homology"/>
<dbReference type="AlphaFoldDB" id="A0A0D3IWJ7"/>
<evidence type="ECO:0000259" key="2">
    <source>
        <dbReference type="Pfam" id="PF03016"/>
    </source>
</evidence>
<name>A0A0D3IWJ7_EMIH1</name>
<dbReference type="InterPro" id="IPR004263">
    <property type="entry name" value="Exostosin"/>
</dbReference>
<keyword evidence="4" id="KW-1185">Reference proteome</keyword>
<dbReference type="SUPFAM" id="SSF52058">
    <property type="entry name" value="L domain-like"/>
    <property type="match status" value="1"/>
</dbReference>
<dbReference type="PANTHER" id="PTHR11062">
    <property type="entry name" value="EXOSTOSIN HEPARAN SULFATE GLYCOSYLTRANSFERASE -RELATED"/>
    <property type="match status" value="1"/>
</dbReference>
<evidence type="ECO:0000256" key="1">
    <source>
        <dbReference type="ARBA" id="ARBA00010271"/>
    </source>
</evidence>
<dbReference type="GeneID" id="17261893"/>
<dbReference type="Gene3D" id="3.80.10.10">
    <property type="entry name" value="Ribonuclease Inhibitor"/>
    <property type="match status" value="1"/>
</dbReference>
<dbReference type="Proteomes" id="UP000013827">
    <property type="component" value="Unassembled WGS sequence"/>
</dbReference>
<dbReference type="Pfam" id="PF03016">
    <property type="entry name" value="Exostosin_GT47"/>
    <property type="match status" value="1"/>
</dbReference>
<dbReference type="EnsemblProtists" id="EOD15632">
    <property type="protein sequence ID" value="EOD15632"/>
    <property type="gene ID" value="EMIHUDRAFT_211179"/>
</dbReference>
<reference evidence="3" key="2">
    <citation type="submission" date="2024-10" db="UniProtKB">
        <authorList>
            <consortium name="EnsemblProtists"/>
        </authorList>
    </citation>
    <scope>IDENTIFICATION</scope>
</reference>
<evidence type="ECO:0000313" key="4">
    <source>
        <dbReference type="Proteomes" id="UP000013827"/>
    </source>
</evidence>
<dbReference type="PaxDb" id="2903-EOD15632"/>
<dbReference type="GO" id="GO:0016757">
    <property type="term" value="F:glycosyltransferase activity"/>
    <property type="evidence" value="ECO:0007669"/>
    <property type="project" value="InterPro"/>
</dbReference>
<dbReference type="eggNOG" id="KOG1021">
    <property type="taxonomic scope" value="Eukaryota"/>
</dbReference>